<organism evidence="4 5">
    <name type="scientific">Opitutus terrae (strain DSM 11246 / JCM 15787 / PB90-1)</name>
    <dbReference type="NCBI Taxonomy" id="452637"/>
    <lineage>
        <taxon>Bacteria</taxon>
        <taxon>Pseudomonadati</taxon>
        <taxon>Verrucomicrobiota</taxon>
        <taxon>Opitutia</taxon>
        <taxon>Opitutales</taxon>
        <taxon>Opitutaceae</taxon>
        <taxon>Opitutus</taxon>
    </lineage>
</organism>
<gene>
    <name evidence="4" type="ordered locus">Oter_1343</name>
</gene>
<sequence length="658" mass="71509">MNLRSLVFLLAASALAAIAPASPTSPARIMEKLSRGVVAVHEADGSVFVSWRLLASDPAGVAFNVYRTTAPRAGAANDVGPFGSRPDPVAGTVKLNAAPLADVTWFVDRHAALDRETTYTVRAVNAGAEAEPDRGFTLPAGASPLPYHSVPLQTPAGYTPGDASLGDLDGDGDYEIVLKQEQNPQDNSRSGVTGETLLQAYTLAGRLLWTINLGKNIREGAHYTQFMVYDLDSDGRAEVACKTADGTIDGTGKIIGDPNADHRNAQGHILQGPEFLTIFDGRTGAALATTDYVPPRHPTKLEPTGDELKAIWGDGYGNRSDRYLACVAYLDGERPSLVMCRGYYTRAVLAAWDWRDGKLTQRWVFDSDDGTPGNERYRGQGNHNLSVADVDEDGRDEIIYGAAVIDDSGRGLYSTGWGHGDVIHVSDLTPANPGLEIFDIQERFDAQGMSVRDARTGRPIFTVPSVKAADSGGDKGEGPGRGNAFNIDPRYPGAECWAAGAGMDGVFDAAGNRILEKRPRGFPCNFGILWDGDLLHELLDQNRIVKWNWEREEIEPLLVAHACTSNNGTKATPAVSADLWGDWREEVIWRTRDNRELRIYTSTIPTKHRLVTLMHDPVYRLAIAWQNVAYNQPPHPSFYLDESAPLPPAPKITFPAAH</sequence>
<dbReference type="PANTHER" id="PTHR43118">
    <property type="entry name" value="RHAMNOGALACTURONAN LYASE (EUROFUNG)"/>
    <property type="match status" value="1"/>
</dbReference>
<dbReference type="InterPro" id="IPR034641">
    <property type="entry name" value="RGL11"/>
</dbReference>
<dbReference type="EMBL" id="CP001032">
    <property type="protein sequence ID" value="ACB74628.1"/>
    <property type="molecule type" value="Genomic_DNA"/>
</dbReference>
<dbReference type="InterPro" id="IPR013783">
    <property type="entry name" value="Ig-like_fold"/>
</dbReference>
<dbReference type="CDD" id="cd10318">
    <property type="entry name" value="RGL11"/>
    <property type="match status" value="1"/>
</dbReference>
<feature type="domain" description="Rhamnogalacturonan lyase family 11 C-terminal" evidence="3">
    <location>
        <begin position="157"/>
        <end position="649"/>
    </location>
</feature>
<dbReference type="Pfam" id="PF18370">
    <property type="entry name" value="RGI_lyase"/>
    <property type="match status" value="1"/>
</dbReference>
<feature type="signal peptide" evidence="1">
    <location>
        <begin position="1"/>
        <end position="16"/>
    </location>
</feature>
<dbReference type="HOGENOM" id="CLU_002616_2_0_0"/>
<dbReference type="SUPFAM" id="SSF69318">
    <property type="entry name" value="Integrin alpha N-terminal domain"/>
    <property type="match status" value="1"/>
</dbReference>
<dbReference type="RefSeq" id="WP_012374166.1">
    <property type="nucleotide sequence ID" value="NC_010571.1"/>
</dbReference>
<dbReference type="PANTHER" id="PTHR43118:SF1">
    <property type="entry name" value="RHAMNOGALACTURONAN LYASE (EUROFUNG)"/>
    <property type="match status" value="1"/>
</dbReference>
<keyword evidence="5" id="KW-1185">Reference proteome</keyword>
<protein>
    <submittedName>
        <fullName evidence="4">YesW</fullName>
    </submittedName>
</protein>
<evidence type="ECO:0000259" key="2">
    <source>
        <dbReference type="Pfam" id="PF18370"/>
    </source>
</evidence>
<dbReference type="Pfam" id="PF21348">
    <property type="entry name" value="RGL11_C"/>
    <property type="match status" value="1"/>
</dbReference>
<dbReference type="AlphaFoldDB" id="B1ZRE1"/>
<evidence type="ECO:0000259" key="3">
    <source>
        <dbReference type="Pfam" id="PF21348"/>
    </source>
</evidence>
<dbReference type="eggNOG" id="COG3401">
    <property type="taxonomic scope" value="Bacteria"/>
</dbReference>
<dbReference type="Gene3D" id="2.60.40.10">
    <property type="entry name" value="Immunoglobulins"/>
    <property type="match status" value="1"/>
</dbReference>
<evidence type="ECO:0000313" key="4">
    <source>
        <dbReference type="EMBL" id="ACB74628.1"/>
    </source>
</evidence>
<dbReference type="Proteomes" id="UP000007013">
    <property type="component" value="Chromosome"/>
</dbReference>
<name>B1ZRE1_OPITP</name>
<dbReference type="CAZy" id="PL11">
    <property type="family name" value="Polysaccharide Lyase Family 11"/>
</dbReference>
<evidence type="ECO:0000256" key="1">
    <source>
        <dbReference type="SAM" id="SignalP"/>
    </source>
</evidence>
<dbReference type="InterPro" id="IPR041624">
    <property type="entry name" value="RGI_lyase"/>
</dbReference>
<proteinExistence type="predicted"/>
<dbReference type="InterPro" id="IPR028994">
    <property type="entry name" value="Integrin_alpha_N"/>
</dbReference>
<feature type="domain" description="Rhamnogalacturonan I lyase beta-sheet" evidence="2">
    <location>
        <begin position="29"/>
        <end position="68"/>
    </location>
</feature>
<reference evidence="4 5" key="1">
    <citation type="journal article" date="2011" name="J. Bacteriol.">
        <title>Genome sequence of the verrucomicrobium Opitutus terrae PB90-1, an abundant inhabitant of rice paddy soil ecosystems.</title>
        <authorList>
            <person name="van Passel M.W."/>
            <person name="Kant R."/>
            <person name="Palva A."/>
            <person name="Copeland A."/>
            <person name="Lucas S."/>
            <person name="Lapidus A."/>
            <person name="Glavina del Rio T."/>
            <person name="Pitluck S."/>
            <person name="Goltsman E."/>
            <person name="Clum A."/>
            <person name="Sun H."/>
            <person name="Schmutz J."/>
            <person name="Larimer F.W."/>
            <person name="Land M.L."/>
            <person name="Hauser L."/>
            <person name="Kyrpides N."/>
            <person name="Mikhailova N."/>
            <person name="Richardson P.P."/>
            <person name="Janssen P.H."/>
            <person name="de Vos W.M."/>
            <person name="Smidt H."/>
        </authorList>
    </citation>
    <scope>NUCLEOTIDE SEQUENCE [LARGE SCALE GENOMIC DNA]</scope>
    <source>
        <strain evidence="5">DSM 11246 / JCM 15787 / PB90-1</strain>
    </source>
</reference>
<evidence type="ECO:0000313" key="5">
    <source>
        <dbReference type="Proteomes" id="UP000007013"/>
    </source>
</evidence>
<accession>B1ZRE1</accession>
<dbReference type="KEGG" id="ote:Oter_1343"/>
<keyword evidence="1" id="KW-0732">Signal</keyword>
<dbReference type="STRING" id="452637.Oter_1343"/>
<feature type="chain" id="PRO_5002772025" evidence="1">
    <location>
        <begin position="17"/>
        <end position="658"/>
    </location>
</feature>
<dbReference type="InterPro" id="IPR049366">
    <property type="entry name" value="RGL11_C"/>
</dbReference>